<comment type="catalytic activity">
    <reaction evidence="1 4">
        <text>(4aS,6R)-4a-hydroxy-L-erythro-5,6,7,8-tetrahydrobiopterin = (6R)-L-erythro-6,7-dihydrobiopterin + H2O</text>
        <dbReference type="Rhea" id="RHEA:11920"/>
        <dbReference type="ChEBI" id="CHEBI:15377"/>
        <dbReference type="ChEBI" id="CHEBI:15642"/>
        <dbReference type="ChEBI" id="CHEBI:43120"/>
        <dbReference type="EC" id="4.2.1.96"/>
    </reaction>
</comment>
<dbReference type="Pfam" id="PF01329">
    <property type="entry name" value="Pterin_4a"/>
    <property type="match status" value="1"/>
</dbReference>
<dbReference type="eggNOG" id="COG2154">
    <property type="taxonomic scope" value="Bacteria"/>
</dbReference>
<evidence type="ECO:0000256" key="4">
    <source>
        <dbReference type="HAMAP-Rule" id="MF_00434"/>
    </source>
</evidence>
<comment type="similarity">
    <text evidence="2 4">Belongs to the pterin-4-alpha-carbinolamine dehydratase family.</text>
</comment>
<dbReference type="STRING" id="83219.PM02_02780"/>
<dbReference type="RefSeq" id="WP_037904954.1">
    <property type="nucleotide sequence ID" value="NZ_JEMU01000002.1"/>
</dbReference>
<dbReference type="Proteomes" id="UP000027337">
    <property type="component" value="Unassembled WGS sequence"/>
</dbReference>
<evidence type="ECO:0000313" key="5">
    <source>
        <dbReference type="EMBL" id="KAJ04389.1"/>
    </source>
</evidence>
<dbReference type="GO" id="GO:0008124">
    <property type="term" value="F:4-alpha-hydroxytetrahydrobiopterin dehydratase activity"/>
    <property type="evidence" value="ECO:0007669"/>
    <property type="project" value="UniProtKB-UniRule"/>
</dbReference>
<dbReference type="EC" id="4.2.1.96" evidence="4"/>
<dbReference type="Gene3D" id="3.30.1360.20">
    <property type="entry name" value="Transcriptional coactivator/pterin dehydratase"/>
    <property type="match status" value="1"/>
</dbReference>
<dbReference type="PANTHER" id="PTHR12599:SF0">
    <property type="entry name" value="PTERIN-4-ALPHA-CARBINOLAMINE DEHYDRATASE"/>
    <property type="match status" value="1"/>
</dbReference>
<keyword evidence="3 4" id="KW-0456">Lyase</keyword>
<protein>
    <recommendedName>
        <fullName evidence="4">Putative pterin-4-alpha-carbinolamine dehydratase</fullName>
        <shortName evidence="4">PHS</shortName>
        <ecNumber evidence="4">4.2.1.96</ecNumber>
    </recommendedName>
    <alternativeName>
        <fullName evidence="4">4-alpha-hydroxy-tetrahydropterin dehydratase</fullName>
    </alternativeName>
    <alternativeName>
        <fullName evidence="4">Pterin carbinolamine dehydratase</fullName>
        <shortName evidence="4">PCD</shortName>
    </alternativeName>
</protein>
<dbReference type="EMBL" id="JEMU01000002">
    <property type="protein sequence ID" value="KAJ04389.1"/>
    <property type="molecule type" value="Genomic_DNA"/>
</dbReference>
<comment type="caution">
    <text evidence="5">The sequence shown here is derived from an EMBL/GenBank/DDBJ whole genome shotgun (WGS) entry which is preliminary data.</text>
</comment>
<dbReference type="HAMAP" id="MF_00434">
    <property type="entry name" value="Pterin_4_alpha"/>
    <property type="match status" value="1"/>
</dbReference>
<organism evidence="5 6">
    <name type="scientific">Sulfitobacter mediterraneus</name>
    <dbReference type="NCBI Taxonomy" id="83219"/>
    <lineage>
        <taxon>Bacteria</taxon>
        <taxon>Pseudomonadati</taxon>
        <taxon>Pseudomonadota</taxon>
        <taxon>Alphaproteobacteria</taxon>
        <taxon>Rhodobacterales</taxon>
        <taxon>Roseobacteraceae</taxon>
        <taxon>Sulfitobacter</taxon>
    </lineage>
</organism>
<evidence type="ECO:0000256" key="2">
    <source>
        <dbReference type="ARBA" id="ARBA00006472"/>
    </source>
</evidence>
<evidence type="ECO:0000313" key="6">
    <source>
        <dbReference type="Proteomes" id="UP000027337"/>
    </source>
</evidence>
<dbReference type="SUPFAM" id="SSF55248">
    <property type="entry name" value="PCD-like"/>
    <property type="match status" value="1"/>
</dbReference>
<proteinExistence type="inferred from homology"/>
<evidence type="ECO:0000256" key="1">
    <source>
        <dbReference type="ARBA" id="ARBA00001554"/>
    </source>
</evidence>
<dbReference type="AlphaFoldDB" id="A0A061SWU0"/>
<reference evidence="5 6" key="1">
    <citation type="journal article" date="2014" name="Genome Announc.">
        <title>Draft Genome Sequences of Two Isolates of the Roseobacter Group, Sulfitobacter sp. Strains 3SOLIMAR09 and 1FIGIMAR09, from Harbors of Mallorca Island (Mediterranean Sea).</title>
        <authorList>
            <person name="Mas-Llado M."/>
            <person name="Pina-Villalonga J.M."/>
            <person name="Brunet-Galmes I."/>
            <person name="Nogales B."/>
            <person name="Bosch R."/>
        </authorList>
    </citation>
    <scope>NUCLEOTIDE SEQUENCE [LARGE SCALE GENOMIC DNA]</scope>
    <source>
        <strain evidence="5 6">1FIGIMAR09</strain>
    </source>
</reference>
<accession>A0A061SWU0</accession>
<evidence type="ECO:0000256" key="3">
    <source>
        <dbReference type="ARBA" id="ARBA00023239"/>
    </source>
</evidence>
<gene>
    <name evidence="5" type="ORF">PM02_02780</name>
</gene>
<dbReference type="InterPro" id="IPR036428">
    <property type="entry name" value="PCD_sf"/>
</dbReference>
<dbReference type="GO" id="GO:0006729">
    <property type="term" value="P:tetrahydrobiopterin biosynthetic process"/>
    <property type="evidence" value="ECO:0007669"/>
    <property type="project" value="InterPro"/>
</dbReference>
<name>A0A061SWU0_9RHOB</name>
<dbReference type="NCBIfam" id="NF002018">
    <property type="entry name" value="PRK00823.1-3"/>
    <property type="match status" value="1"/>
</dbReference>
<dbReference type="CDD" id="cd00914">
    <property type="entry name" value="PCD_DCoH_subfamily_b"/>
    <property type="match status" value="1"/>
</dbReference>
<dbReference type="PANTHER" id="PTHR12599">
    <property type="entry name" value="PTERIN-4-ALPHA-CARBINOLAMINE DEHYDRATASE"/>
    <property type="match status" value="1"/>
</dbReference>
<sequence>MTERLSEETRKTVLQPLFDTGWGMVDGRDAICKSFKFPDFTDAFGWMSRVALWAEKWDHHPEWQNTYNRVTVTLTTHSVDGLSTLDAKLARKMDGLFAHDEGRGQ</sequence>
<keyword evidence="6" id="KW-1185">Reference proteome</keyword>
<dbReference type="InterPro" id="IPR001533">
    <property type="entry name" value="Pterin_deHydtase"/>
</dbReference>